<sequence>MHGGVGRGPVVTDGCAREMATGVRTLLGADVALGITGVGGPGPQEGCPPGTVHLAVARAEGSQSRVESRHVLLDGDPTEVVASATTLALDELVRALA</sequence>
<dbReference type="InterPro" id="IPR008136">
    <property type="entry name" value="CinA_C"/>
</dbReference>
<keyword evidence="3" id="KW-1185">Reference proteome</keyword>
<gene>
    <name evidence="2" type="ORF">EXE59_01735</name>
</gene>
<organism evidence="2 3">
    <name type="scientific">Nocardioides eburneiflavus</name>
    <dbReference type="NCBI Taxonomy" id="2518372"/>
    <lineage>
        <taxon>Bacteria</taxon>
        <taxon>Bacillati</taxon>
        <taxon>Actinomycetota</taxon>
        <taxon>Actinomycetes</taxon>
        <taxon>Propionibacteriales</taxon>
        <taxon>Nocardioidaceae</taxon>
        <taxon>Nocardioides</taxon>
    </lineage>
</organism>
<dbReference type="SUPFAM" id="SSF142433">
    <property type="entry name" value="CinA-like"/>
    <property type="match status" value="1"/>
</dbReference>
<name>A0A4Z1CE18_9ACTN</name>
<evidence type="ECO:0000313" key="3">
    <source>
        <dbReference type="Proteomes" id="UP000297496"/>
    </source>
</evidence>
<reference evidence="2 3" key="1">
    <citation type="submission" date="2019-04" db="EMBL/GenBank/DDBJ databases">
        <title>Three New Species of Nocardioides, Nocardioides euryhalodurans sp. nov., Nocardioides seonyuensis sp. nov. and Nocardioides eburneoflavus sp. nov. Isolated from Soil.</title>
        <authorList>
            <person name="Roh S.G."/>
            <person name="Lee C."/>
            <person name="Kim M.-K."/>
            <person name="Kim S.B."/>
        </authorList>
    </citation>
    <scope>NUCLEOTIDE SEQUENCE [LARGE SCALE GENOMIC DNA]</scope>
    <source>
        <strain evidence="2 3">MMS17-SY213</strain>
    </source>
</reference>
<dbReference type="EMBL" id="SRRO01000001">
    <property type="protein sequence ID" value="TGN62807.1"/>
    <property type="molecule type" value="Genomic_DNA"/>
</dbReference>
<dbReference type="AlphaFoldDB" id="A0A4Z1CE18"/>
<protein>
    <recommendedName>
        <fullName evidence="1">CinA C-terminal domain-containing protein</fullName>
    </recommendedName>
</protein>
<dbReference type="Pfam" id="PF02464">
    <property type="entry name" value="CinA"/>
    <property type="match status" value="1"/>
</dbReference>
<feature type="domain" description="CinA C-terminal" evidence="1">
    <location>
        <begin position="10"/>
        <end position="95"/>
    </location>
</feature>
<dbReference type="Gene3D" id="3.90.950.20">
    <property type="entry name" value="CinA-like"/>
    <property type="match status" value="1"/>
</dbReference>
<evidence type="ECO:0000259" key="1">
    <source>
        <dbReference type="Pfam" id="PF02464"/>
    </source>
</evidence>
<dbReference type="OrthoDB" id="1253990at2"/>
<comment type="caution">
    <text evidence="2">The sequence shown here is derived from an EMBL/GenBank/DDBJ whole genome shotgun (WGS) entry which is preliminary data.</text>
</comment>
<accession>A0A4Z1CE18</accession>
<dbReference type="Proteomes" id="UP000297496">
    <property type="component" value="Unassembled WGS sequence"/>
</dbReference>
<evidence type="ECO:0000313" key="2">
    <source>
        <dbReference type="EMBL" id="TGN62807.1"/>
    </source>
</evidence>
<proteinExistence type="predicted"/>
<dbReference type="InterPro" id="IPR036653">
    <property type="entry name" value="CinA-like_C"/>
</dbReference>